<evidence type="ECO:0000313" key="2">
    <source>
        <dbReference type="Proteomes" id="UP000061489"/>
    </source>
</evidence>
<gene>
    <name evidence="1" type="ORF">AU14_13065</name>
</gene>
<reference evidence="1 2" key="1">
    <citation type="journal article" date="2014" name="Genome Announc.">
        <title>Draft Genome Sequences of Marinobacter similis A3d10T and Marinobacter salarius R9SW1T.</title>
        <authorList>
            <person name="Ivanova E.P."/>
            <person name="Ng H.J."/>
            <person name="Webb H.K."/>
            <person name="Feng G."/>
            <person name="Oshima K."/>
            <person name="Hattori M."/>
            <person name="Ohkuma M."/>
            <person name="Sergeev A.F."/>
            <person name="Mikhailov V.V."/>
            <person name="Crawford R.J."/>
            <person name="Sawabe T."/>
        </authorList>
    </citation>
    <scope>NUCLEOTIDE SEQUENCE [LARGE SCALE GENOMIC DNA]</scope>
    <source>
        <strain evidence="1 2">A3d10</strain>
    </source>
</reference>
<dbReference type="AlphaFoldDB" id="W5YRQ8"/>
<organism evidence="1 2">
    <name type="scientific">Marinobacter similis</name>
    <dbReference type="NCBI Taxonomy" id="1420916"/>
    <lineage>
        <taxon>Bacteria</taxon>
        <taxon>Pseudomonadati</taxon>
        <taxon>Pseudomonadota</taxon>
        <taxon>Gammaproteobacteria</taxon>
        <taxon>Pseudomonadales</taxon>
        <taxon>Marinobacteraceae</taxon>
        <taxon>Marinobacter</taxon>
    </lineage>
</organism>
<dbReference type="KEGG" id="msx:AU14_13065"/>
<dbReference type="Pfam" id="PF20227">
    <property type="entry name" value="DUF6586"/>
    <property type="match status" value="1"/>
</dbReference>
<accession>W5YRQ8</accession>
<protein>
    <submittedName>
        <fullName evidence="1">Uncharacterized protein</fullName>
    </submittedName>
</protein>
<dbReference type="RefSeq" id="WP_041341308.1">
    <property type="nucleotide sequence ID" value="NZ_CP007151.1"/>
</dbReference>
<dbReference type="HOGENOM" id="CLU_1667298_0_0_6"/>
<keyword evidence="2" id="KW-1185">Reference proteome</keyword>
<evidence type="ECO:0000313" key="1">
    <source>
        <dbReference type="EMBL" id="AHI29178.1"/>
    </source>
</evidence>
<dbReference type="EMBL" id="CP007151">
    <property type="protein sequence ID" value="AHI29178.1"/>
    <property type="molecule type" value="Genomic_DNA"/>
</dbReference>
<sequence length="166" mass="18164">MASQWHSLVSQKLVLARVLLSQATSGAPQSDYEAAQALGREAVKQGSIELLLRARGLLLVMTARLYQHRTEEPATLDELAALIGDETSEVSQLKQLAGQANSWWNHLDQLAASQARPPVTRKSVSAENIIAVSADTGPDRSIDALHQTLNDMKIFADALEEQHSEW</sequence>
<dbReference type="InterPro" id="IPR046493">
    <property type="entry name" value="DUF6586"/>
</dbReference>
<dbReference type="OrthoDB" id="6366876at2"/>
<proteinExistence type="predicted"/>
<dbReference type="Proteomes" id="UP000061489">
    <property type="component" value="Chromosome"/>
</dbReference>
<name>W5YRQ8_9GAMM</name>